<dbReference type="AlphaFoldDB" id="A0A1H6QAV6"/>
<accession>A0A1H6QAV6</accession>
<reference evidence="1 2" key="1">
    <citation type="submission" date="2016-10" db="EMBL/GenBank/DDBJ databases">
        <authorList>
            <person name="de Groot N.N."/>
        </authorList>
    </citation>
    <scope>NUCLEOTIDE SEQUENCE [LARGE SCALE GENOMIC DNA]</scope>
    <source>
        <strain evidence="1 2">DSM 19938</strain>
    </source>
</reference>
<protein>
    <submittedName>
        <fullName evidence="1">Uncharacterized protein</fullName>
    </submittedName>
</protein>
<organism evidence="1 2">
    <name type="scientific">Dyadobacter koreensis</name>
    <dbReference type="NCBI Taxonomy" id="408657"/>
    <lineage>
        <taxon>Bacteria</taxon>
        <taxon>Pseudomonadati</taxon>
        <taxon>Bacteroidota</taxon>
        <taxon>Cytophagia</taxon>
        <taxon>Cytophagales</taxon>
        <taxon>Spirosomataceae</taxon>
        <taxon>Dyadobacter</taxon>
    </lineage>
</organism>
<gene>
    <name evidence="1" type="ORF">SAMN04487995_0468</name>
</gene>
<keyword evidence="2" id="KW-1185">Reference proteome</keyword>
<proteinExistence type="predicted"/>
<evidence type="ECO:0000313" key="1">
    <source>
        <dbReference type="EMBL" id="SEI40873.1"/>
    </source>
</evidence>
<dbReference type="OrthoDB" id="953809at2"/>
<dbReference type="Proteomes" id="UP000199532">
    <property type="component" value="Unassembled WGS sequence"/>
</dbReference>
<name>A0A1H6QAV6_9BACT</name>
<sequence length="96" mass="10849">MELLYGCLYQKSLHGDLCPWIDRCCGENIQLRAFGAISAQTNFLLEIMIETTRIGLVLYVLGMANIKSGFIRISNLLKHKGERRKYGRIANSKIAS</sequence>
<dbReference type="EMBL" id="FNXY01000001">
    <property type="protein sequence ID" value="SEI40873.1"/>
    <property type="molecule type" value="Genomic_DNA"/>
</dbReference>
<evidence type="ECO:0000313" key="2">
    <source>
        <dbReference type="Proteomes" id="UP000199532"/>
    </source>
</evidence>
<dbReference type="RefSeq" id="WP_090331538.1">
    <property type="nucleotide sequence ID" value="NZ_FNXY01000001.1"/>
</dbReference>